<name>S3HV54_9HYPH</name>
<proteinExistence type="predicted"/>
<dbReference type="EMBL" id="AEYE02000017">
    <property type="protein sequence ID" value="EPE97061.1"/>
    <property type="molecule type" value="Genomic_DNA"/>
</dbReference>
<accession>S3HV54</accession>
<protein>
    <submittedName>
        <fullName evidence="2">Uncharacterized protein</fullName>
    </submittedName>
</protein>
<comment type="caution">
    <text evidence="2">The sequence shown here is derived from an EMBL/GenBank/DDBJ whole genome shotgun (WGS) entry which is preliminary data.</text>
</comment>
<dbReference type="STRING" id="990285.RGCCGE502_16895"/>
<evidence type="ECO:0000256" key="1">
    <source>
        <dbReference type="SAM" id="MobiDB-lite"/>
    </source>
</evidence>
<evidence type="ECO:0000313" key="2">
    <source>
        <dbReference type="EMBL" id="EPE97061.1"/>
    </source>
</evidence>
<sequence>MNMNGTHWISHNVLTDALSVSYILDHHRFIIAEEKIKVPSRAQTLSQKACNPDVHWPAARPRNRQKRSPNSRGDPVNGQLYPRPIAFEAWSWKIC</sequence>
<dbReference type="AlphaFoldDB" id="S3HV54"/>
<feature type="region of interest" description="Disordered" evidence="1">
    <location>
        <begin position="43"/>
        <end position="80"/>
    </location>
</feature>
<dbReference type="HOGENOM" id="CLU_2370805_0_0_5"/>
<dbReference type="Proteomes" id="UP000014411">
    <property type="component" value="Unassembled WGS sequence"/>
</dbReference>
<reference evidence="2 3" key="1">
    <citation type="journal article" date="2012" name="J. Bacteriol.">
        <title>Genome sequence of Rhizobium grahamii CCGE502, a broad-host-range symbiont with low nodulation competitiveness in Phaseolus vulgaris.</title>
        <authorList>
            <person name="Althabegoiti M.J."/>
            <person name="Lozano L."/>
            <person name="Torres-Tejerizo G."/>
            <person name="Ormeno-Orrillo E."/>
            <person name="Rogel M.A."/>
            <person name="Gonzalez V."/>
            <person name="Martinez-Romero E."/>
        </authorList>
    </citation>
    <scope>NUCLEOTIDE SEQUENCE [LARGE SCALE GENOMIC DNA]</scope>
    <source>
        <strain evidence="2 3">CCGE 502</strain>
    </source>
</reference>
<evidence type="ECO:0000313" key="3">
    <source>
        <dbReference type="Proteomes" id="UP000014411"/>
    </source>
</evidence>
<keyword evidence="3" id="KW-1185">Reference proteome</keyword>
<gene>
    <name evidence="2" type="ORF">RGCCGE502_16895</name>
</gene>
<organism evidence="2 3">
    <name type="scientific">Rhizobium grahamii CCGE 502</name>
    <dbReference type="NCBI Taxonomy" id="990285"/>
    <lineage>
        <taxon>Bacteria</taxon>
        <taxon>Pseudomonadati</taxon>
        <taxon>Pseudomonadota</taxon>
        <taxon>Alphaproteobacteria</taxon>
        <taxon>Hyphomicrobiales</taxon>
        <taxon>Rhizobiaceae</taxon>
        <taxon>Rhizobium/Agrobacterium group</taxon>
        <taxon>Rhizobium</taxon>
    </lineage>
</organism>